<evidence type="ECO:0000313" key="2">
    <source>
        <dbReference type="Proteomes" id="UP000677054"/>
    </source>
</evidence>
<dbReference type="EMBL" id="LR899877">
    <property type="protein sequence ID" value="CAD7243063.1"/>
    <property type="molecule type" value="Genomic_DNA"/>
</dbReference>
<name>A0A7R8X2Z2_9CRUS</name>
<evidence type="ECO:0000313" key="1">
    <source>
        <dbReference type="EMBL" id="CAD7243063.1"/>
    </source>
</evidence>
<keyword evidence="2" id="KW-1185">Reference proteome</keyword>
<gene>
    <name evidence="1" type="ORF">DSTB1V02_LOCUS3000</name>
</gene>
<sequence>MPMPTCTAKIFSRDDLLAFIKENKNKLIVIHVYSRGGDVEKIKRRIMEKFFLDPGFFLVFLDADLEDTEVMEYFCSWKQPAKQRFVNVVMLFIPL</sequence>
<dbReference type="AlphaFoldDB" id="A0A7R8X2Z2"/>
<organism evidence="1">
    <name type="scientific">Darwinula stevensoni</name>
    <dbReference type="NCBI Taxonomy" id="69355"/>
    <lineage>
        <taxon>Eukaryota</taxon>
        <taxon>Metazoa</taxon>
        <taxon>Ecdysozoa</taxon>
        <taxon>Arthropoda</taxon>
        <taxon>Crustacea</taxon>
        <taxon>Oligostraca</taxon>
        <taxon>Ostracoda</taxon>
        <taxon>Podocopa</taxon>
        <taxon>Podocopida</taxon>
        <taxon>Darwinulocopina</taxon>
        <taxon>Darwinuloidea</taxon>
        <taxon>Darwinulidae</taxon>
        <taxon>Darwinula</taxon>
    </lineage>
</organism>
<protein>
    <submittedName>
        <fullName evidence="1">Uncharacterized protein</fullName>
    </submittedName>
</protein>
<dbReference type="EMBL" id="CAJPEV010000360">
    <property type="protein sequence ID" value="CAG0884448.1"/>
    <property type="molecule type" value="Genomic_DNA"/>
</dbReference>
<reference evidence="1" key="1">
    <citation type="submission" date="2020-11" db="EMBL/GenBank/DDBJ databases">
        <authorList>
            <person name="Tran Van P."/>
        </authorList>
    </citation>
    <scope>NUCLEOTIDE SEQUENCE</scope>
</reference>
<dbReference type="Proteomes" id="UP000677054">
    <property type="component" value="Unassembled WGS sequence"/>
</dbReference>
<proteinExistence type="predicted"/>
<accession>A0A7R8X2Z2</accession>